<organism evidence="3 4">
    <name type="scientific">Jiangella alkaliphila</name>
    <dbReference type="NCBI Taxonomy" id="419479"/>
    <lineage>
        <taxon>Bacteria</taxon>
        <taxon>Bacillati</taxon>
        <taxon>Actinomycetota</taxon>
        <taxon>Actinomycetes</taxon>
        <taxon>Jiangellales</taxon>
        <taxon>Jiangellaceae</taxon>
        <taxon>Jiangella</taxon>
    </lineage>
</organism>
<proteinExistence type="predicted"/>
<sequence>MNRALGAVLAILTVAAAVAFYVSSNDRPPLPDVPSAAHPVTAHTADGAVAPVPTPLTADPSAPDGPATGAETGGTDAPVPAPTPSGPAAPTPTPSTPAEPPAAPPETEPGAPAGPKPTELYLTAPGLTDPGATEVFTATWIDTDGYGVDGVVLLQRAEGASWVTVAELTTSTGRASTSVTVATSAIYRLAYPGSDELAPQVSAEVAVIAETRLESALTLSAAPAQVVAGGGSVLTIGWHNTEDVPIIGDVQVQALVDGAWAVVTTLTTSAEGAATTTVAPTTSTAYRAVYPGGTRYLPVTSTDVTVTAIEAATIPVGSCATQAEVDALPHGVGCHYTSVDAGVFVVGHDFLGNAWWNELPMQSYVQLTGEQAGLYEVVDRVIAPGRASQLGPAEQWTCGDRCDVILQTCLGENTGFTWLRRVG</sequence>
<name>A0A1H2LJM1_9ACTN</name>
<feature type="chain" id="PRO_5039398070" evidence="2">
    <location>
        <begin position="20"/>
        <end position="423"/>
    </location>
</feature>
<accession>A0A1H2LJM1</accession>
<keyword evidence="4" id="KW-1185">Reference proteome</keyword>
<feature type="signal peptide" evidence="2">
    <location>
        <begin position="1"/>
        <end position="19"/>
    </location>
</feature>
<reference evidence="4" key="1">
    <citation type="submission" date="2016-10" db="EMBL/GenBank/DDBJ databases">
        <authorList>
            <person name="Varghese N."/>
            <person name="Submissions S."/>
        </authorList>
    </citation>
    <scope>NUCLEOTIDE SEQUENCE [LARGE SCALE GENOMIC DNA]</scope>
    <source>
        <strain evidence="4">DSM 45079</strain>
    </source>
</reference>
<dbReference type="AlphaFoldDB" id="A0A1H2LJM1"/>
<protein>
    <submittedName>
        <fullName evidence="3">Uncharacterized protein</fullName>
    </submittedName>
</protein>
<feature type="region of interest" description="Disordered" evidence="1">
    <location>
        <begin position="47"/>
        <end position="124"/>
    </location>
</feature>
<evidence type="ECO:0000313" key="4">
    <source>
        <dbReference type="Proteomes" id="UP000182977"/>
    </source>
</evidence>
<feature type="compositionally biased region" description="Pro residues" evidence="1">
    <location>
        <begin position="79"/>
        <end position="115"/>
    </location>
</feature>
<dbReference type="RefSeq" id="WP_046768823.1">
    <property type="nucleotide sequence ID" value="NZ_KQ061228.1"/>
</dbReference>
<evidence type="ECO:0000256" key="1">
    <source>
        <dbReference type="SAM" id="MobiDB-lite"/>
    </source>
</evidence>
<dbReference type="Proteomes" id="UP000182977">
    <property type="component" value="Chromosome I"/>
</dbReference>
<keyword evidence="2" id="KW-0732">Signal</keyword>
<dbReference type="OrthoDB" id="4226049at2"/>
<evidence type="ECO:0000313" key="3">
    <source>
        <dbReference type="EMBL" id="SDU80945.1"/>
    </source>
</evidence>
<dbReference type="STRING" id="419479.SAMN04488563_6246"/>
<dbReference type="EMBL" id="LT629791">
    <property type="protein sequence ID" value="SDU80945.1"/>
    <property type="molecule type" value="Genomic_DNA"/>
</dbReference>
<evidence type="ECO:0000256" key="2">
    <source>
        <dbReference type="SAM" id="SignalP"/>
    </source>
</evidence>
<gene>
    <name evidence="3" type="ORF">SAMN04488563_6246</name>
</gene>